<feature type="transmembrane region" description="Helical" evidence="1">
    <location>
        <begin position="115"/>
        <end position="136"/>
    </location>
</feature>
<dbReference type="EMBL" id="CP073100">
    <property type="protein sequence ID" value="QUE51005.1"/>
    <property type="molecule type" value="Genomic_DNA"/>
</dbReference>
<evidence type="ECO:0000256" key="1">
    <source>
        <dbReference type="SAM" id="Phobius"/>
    </source>
</evidence>
<organism evidence="2 3">
    <name type="scientific">Luteolibacter ambystomatis</name>
    <dbReference type="NCBI Taxonomy" id="2824561"/>
    <lineage>
        <taxon>Bacteria</taxon>
        <taxon>Pseudomonadati</taxon>
        <taxon>Verrucomicrobiota</taxon>
        <taxon>Verrucomicrobiia</taxon>
        <taxon>Verrucomicrobiales</taxon>
        <taxon>Verrucomicrobiaceae</taxon>
        <taxon>Luteolibacter</taxon>
    </lineage>
</organism>
<keyword evidence="1" id="KW-0812">Transmembrane</keyword>
<feature type="transmembrane region" description="Helical" evidence="1">
    <location>
        <begin position="55"/>
        <end position="78"/>
    </location>
</feature>
<protein>
    <submittedName>
        <fullName evidence="2">Uncharacterized protein</fullName>
    </submittedName>
</protein>
<reference evidence="2" key="1">
    <citation type="submission" date="2021-04" db="EMBL/GenBank/DDBJ databases">
        <title>Luteolibacter sp. 32A isolated from the skin of an Anderson's salamander (Ambystoma andersonii).</title>
        <authorList>
            <person name="Spergser J."/>
            <person name="Busse H.-J."/>
        </authorList>
    </citation>
    <scope>NUCLEOTIDE SEQUENCE</scope>
    <source>
        <strain evidence="2">32A</strain>
    </source>
</reference>
<dbReference type="AlphaFoldDB" id="A0A975G960"/>
<dbReference type="Proteomes" id="UP000676169">
    <property type="component" value="Chromosome"/>
</dbReference>
<keyword evidence="1" id="KW-1133">Transmembrane helix</keyword>
<gene>
    <name evidence="2" type="ORF">KBB96_19385</name>
</gene>
<sequence length="141" mass="15187">MNRAALTLLIVAAVLYGIAMLVPMGGDSRGWSLWVEVVEIFGSKDWQEEAQSRSAVLAAGFVTLSFLAMGGPFLFPLVRASRPTWWVVVVLCAFPCAAVAVLWRLREGEDLPGGSWWLVAALVAHLGGLFCVRGAARKVDA</sequence>
<proteinExistence type="predicted"/>
<dbReference type="KEGG" id="lamb:KBB96_19385"/>
<feature type="transmembrane region" description="Helical" evidence="1">
    <location>
        <begin position="85"/>
        <end position="103"/>
    </location>
</feature>
<keyword evidence="3" id="KW-1185">Reference proteome</keyword>
<dbReference type="RefSeq" id="WP_211631144.1">
    <property type="nucleotide sequence ID" value="NZ_CP073100.1"/>
</dbReference>
<evidence type="ECO:0000313" key="3">
    <source>
        <dbReference type="Proteomes" id="UP000676169"/>
    </source>
</evidence>
<evidence type="ECO:0000313" key="2">
    <source>
        <dbReference type="EMBL" id="QUE51005.1"/>
    </source>
</evidence>
<name>A0A975G960_9BACT</name>
<accession>A0A975G960</accession>
<keyword evidence="1" id="KW-0472">Membrane</keyword>